<feature type="compositionally biased region" description="Low complexity" evidence="8">
    <location>
        <begin position="16"/>
        <end position="33"/>
    </location>
</feature>
<dbReference type="PIRSF" id="PIRSF000521">
    <property type="entry name" value="Transaminase_4ab_Lys_Orn"/>
    <property type="match status" value="1"/>
</dbReference>
<dbReference type="InterPro" id="IPR015424">
    <property type="entry name" value="PyrdxlP-dep_Trfase"/>
</dbReference>
<sequence>MFARARRRLAGALARARARGAANEPAGPRARAPVPGPKSASQLERLRASGVDVGSIRYFVDLDASAGNYVVDADGTTMLDMHCHIASLPLGYNHPRVMAAIGDGRNASTLAHRPALGVCPPTDWADRIARTLLRVMPRGMTRVTTMACGACANEHAMKAAFIGAANARRGARGISAEDIASCMEHETPGTPNFKVLSFEGAFHGRTAACLTLTHTKWIHKLDFPAFAWPKCRFPRLKYPLEAHAEENAAEEAKCLDEVEEVLALDEDVVAVIVEPMQAEGGDNHASPDFFRRLREITRDRGVRLIVDEVQTGCGASGTFWAHEAWGLEHPPDLVTFSKKMQIAGFYATADLAPELPYRIFNTWMGDPAKLIQLEAVLDEIEEQNLLDVVKSAGSTLLEGLERLQAKFPSVLANARGVGTLVAVDCATTEMRDKLLKDLLQGGVDIGGCGTSTIRARPSLTFTSAHAGVFLEIFERVLQRSQ</sequence>
<proteinExistence type="inferred from homology"/>
<keyword evidence="5 7" id="KW-0663">Pyridoxal phosphate</keyword>
<evidence type="ECO:0000313" key="10">
    <source>
        <dbReference type="Proteomes" id="UP000009170"/>
    </source>
</evidence>
<dbReference type="InterPro" id="IPR015421">
    <property type="entry name" value="PyrdxlP-dep_Trfase_major"/>
</dbReference>
<keyword evidence="10" id="KW-1185">Reference proteome</keyword>
<reference evidence="9 10" key="2">
    <citation type="journal article" date="2014" name="BMC Genomics">
        <title>An improved genome of the model marine alga Ostreococcus tauri unfolds by assessing Illumina de novo assemblies.</title>
        <authorList>
            <person name="Blanc-Mathieu R."/>
            <person name="Verhelst B."/>
            <person name="Derelle E."/>
            <person name="Rombauts S."/>
            <person name="Bouget F.Y."/>
            <person name="Carre I."/>
            <person name="Chateau A."/>
            <person name="Eyre-Walker A."/>
            <person name="Grimsley N."/>
            <person name="Moreau H."/>
            <person name="Piegu B."/>
            <person name="Rivals E."/>
            <person name="Schackwitz W."/>
            <person name="Van de Peer Y."/>
            <person name="Piganeau G."/>
        </authorList>
    </citation>
    <scope>NUCLEOTIDE SEQUENCE [LARGE SCALE GENOMIC DNA]</scope>
    <source>
        <strain evidence="10">OTTH 0595 / CCAP 157/2 / RCC745</strain>
    </source>
</reference>
<comment type="cofactor">
    <cofactor evidence="1">
        <name>pyridoxal 5'-phosphate</name>
        <dbReference type="ChEBI" id="CHEBI:597326"/>
    </cofactor>
</comment>
<dbReference type="KEGG" id="ota:OT_ostta10g02200"/>
<reference evidence="10" key="1">
    <citation type="journal article" date="2006" name="Proc. Natl. Acad. Sci. U.S.A.">
        <title>Genome analysis of the smallest free-living eukaryote Ostreococcus tauri unveils many unique features.</title>
        <authorList>
            <person name="Derelle E."/>
            <person name="Ferraz C."/>
            <person name="Rombauts S."/>
            <person name="Rouze P."/>
            <person name="Worden A.Z."/>
            <person name="Robbens S."/>
            <person name="Partensky F."/>
            <person name="Degroeve S."/>
            <person name="Echeynie S."/>
            <person name="Cooke R."/>
            <person name="Saeys Y."/>
            <person name="Wuyts J."/>
            <person name="Jabbari K."/>
            <person name="Bowler C."/>
            <person name="Panaud O."/>
            <person name="Piegu B."/>
            <person name="Ball S.G."/>
            <person name="Ral J.-P."/>
            <person name="Bouget F.-Y."/>
            <person name="Piganeau G."/>
            <person name="De Baets B."/>
            <person name="Picard A."/>
            <person name="Delseny M."/>
            <person name="Demaille J."/>
            <person name="Van de Peer Y."/>
            <person name="Moreau H."/>
        </authorList>
    </citation>
    <scope>NUCLEOTIDE SEQUENCE [LARGE SCALE GENOMIC DNA]</scope>
    <source>
        <strain evidence="10">OTTH 0595 / CCAP 157/2 / RCC745</strain>
    </source>
</reference>
<dbReference type="GeneID" id="9832195"/>
<dbReference type="FunFam" id="3.40.640.10:FF:000073">
    <property type="entry name" value="Probable 4-aminobutyrate aminotransferase"/>
    <property type="match status" value="1"/>
</dbReference>
<dbReference type="InParanoid" id="Q00ZV3"/>
<keyword evidence="4 9" id="KW-0808">Transferase</keyword>
<dbReference type="CDD" id="cd00610">
    <property type="entry name" value="OAT_like"/>
    <property type="match status" value="1"/>
</dbReference>
<dbReference type="OrthoDB" id="496381at2759"/>
<keyword evidence="3" id="KW-0032">Aminotransferase</keyword>
<dbReference type="EMBL" id="CAID01000010">
    <property type="protein sequence ID" value="CAL56179.1"/>
    <property type="molecule type" value="Genomic_DNA"/>
</dbReference>
<dbReference type="SUPFAM" id="SSF53383">
    <property type="entry name" value="PLP-dependent transferases"/>
    <property type="match status" value="1"/>
</dbReference>
<dbReference type="Pfam" id="PF00202">
    <property type="entry name" value="Aminotran_3"/>
    <property type="match status" value="1"/>
</dbReference>
<dbReference type="InterPro" id="IPR005814">
    <property type="entry name" value="Aminotrans_3"/>
</dbReference>
<comment type="caution">
    <text evidence="9">The sequence shown here is derived from an EMBL/GenBank/DDBJ whole genome shotgun (WGS) entry which is preliminary data.</text>
</comment>
<dbReference type="PANTHER" id="PTHR43206:SF1">
    <property type="entry name" value="4-AMINOBUTYRATE AMINOTRANSFERASE, MITOCHONDRIAL"/>
    <property type="match status" value="1"/>
</dbReference>
<dbReference type="AlphaFoldDB" id="Q00ZV3"/>
<dbReference type="OMA" id="GLMCAFD"/>
<evidence type="ECO:0000256" key="4">
    <source>
        <dbReference type="ARBA" id="ARBA00022679"/>
    </source>
</evidence>
<dbReference type="Proteomes" id="UP000009170">
    <property type="component" value="Unassembled WGS sequence"/>
</dbReference>
<comment type="similarity">
    <text evidence="2 7">Belongs to the class-III pyridoxal-phosphate-dependent aminotransferase family.</text>
</comment>
<dbReference type="PANTHER" id="PTHR43206">
    <property type="entry name" value="AMINOTRANSFERASE"/>
    <property type="match status" value="1"/>
</dbReference>
<organism evidence="9 10">
    <name type="scientific">Ostreococcus tauri</name>
    <name type="common">Marine green alga</name>
    <dbReference type="NCBI Taxonomy" id="70448"/>
    <lineage>
        <taxon>Eukaryota</taxon>
        <taxon>Viridiplantae</taxon>
        <taxon>Chlorophyta</taxon>
        <taxon>Mamiellophyceae</taxon>
        <taxon>Mamiellales</taxon>
        <taxon>Bathycoccaceae</taxon>
        <taxon>Ostreococcus</taxon>
    </lineage>
</organism>
<dbReference type="GO" id="GO:0030170">
    <property type="term" value="F:pyridoxal phosphate binding"/>
    <property type="evidence" value="ECO:0007669"/>
    <property type="project" value="InterPro"/>
</dbReference>
<dbReference type="InterPro" id="IPR015422">
    <property type="entry name" value="PyrdxlP-dep_Trfase_small"/>
</dbReference>
<dbReference type="GO" id="GO:0009450">
    <property type="term" value="P:gamma-aminobutyric acid catabolic process"/>
    <property type="evidence" value="ECO:0007669"/>
    <property type="project" value="TreeGrafter"/>
</dbReference>
<dbReference type="RefSeq" id="XP_003081655.1">
    <property type="nucleotide sequence ID" value="XM_003081607.1"/>
</dbReference>
<evidence type="ECO:0000256" key="7">
    <source>
        <dbReference type="RuleBase" id="RU003560"/>
    </source>
</evidence>
<gene>
    <name evidence="9" type="ORF">OT_ostta10g02200</name>
</gene>
<dbReference type="Gene3D" id="3.90.1150.10">
    <property type="entry name" value="Aspartate Aminotransferase, domain 1"/>
    <property type="match status" value="1"/>
</dbReference>
<dbReference type="STRING" id="70448.Q00ZV3"/>
<evidence type="ECO:0000313" key="9">
    <source>
        <dbReference type="EMBL" id="CAL56179.1"/>
    </source>
</evidence>
<name>Q00ZV3_OSTTA</name>
<dbReference type="GO" id="GO:0005739">
    <property type="term" value="C:mitochondrion"/>
    <property type="evidence" value="ECO:0007669"/>
    <property type="project" value="TreeGrafter"/>
</dbReference>
<evidence type="ECO:0000256" key="2">
    <source>
        <dbReference type="ARBA" id="ARBA00008954"/>
    </source>
</evidence>
<dbReference type="GO" id="GO:0034386">
    <property type="term" value="F:4-aminobutyrate:2-oxoglutarate transaminase activity"/>
    <property type="evidence" value="ECO:0007669"/>
    <property type="project" value="UniProtKB-EC"/>
</dbReference>
<dbReference type="Gene3D" id="3.40.640.10">
    <property type="entry name" value="Type I PLP-dependent aspartate aminotransferase-like (Major domain)"/>
    <property type="match status" value="1"/>
</dbReference>
<accession>Q00ZV3</accession>
<evidence type="ECO:0000256" key="8">
    <source>
        <dbReference type="SAM" id="MobiDB-lite"/>
    </source>
</evidence>
<evidence type="ECO:0000256" key="3">
    <source>
        <dbReference type="ARBA" id="ARBA00022576"/>
    </source>
</evidence>
<evidence type="ECO:0000256" key="1">
    <source>
        <dbReference type="ARBA" id="ARBA00001933"/>
    </source>
</evidence>
<evidence type="ECO:0000256" key="5">
    <source>
        <dbReference type="ARBA" id="ARBA00022898"/>
    </source>
</evidence>
<comment type="catalytic activity">
    <reaction evidence="6">
        <text>4-aminobutanoate + 2-oxoglutarate = succinate semialdehyde + L-glutamate</text>
        <dbReference type="Rhea" id="RHEA:23352"/>
        <dbReference type="ChEBI" id="CHEBI:16810"/>
        <dbReference type="ChEBI" id="CHEBI:29985"/>
        <dbReference type="ChEBI" id="CHEBI:57706"/>
        <dbReference type="ChEBI" id="CHEBI:59888"/>
        <dbReference type="EC" id="2.6.1.19"/>
    </reaction>
</comment>
<evidence type="ECO:0000256" key="6">
    <source>
        <dbReference type="ARBA" id="ARBA00048021"/>
    </source>
</evidence>
<protein>
    <submittedName>
        <fullName evidence="9">Pyridoxal phosphate-dependent transferase, major region, subdomain 1</fullName>
    </submittedName>
</protein>
<feature type="region of interest" description="Disordered" evidence="8">
    <location>
        <begin position="16"/>
        <end position="42"/>
    </location>
</feature>